<dbReference type="PANTHER" id="PTHR46124:SF2">
    <property type="entry name" value="D-AMINOACYL-TRNA DEACYLASE"/>
    <property type="match status" value="1"/>
</dbReference>
<gene>
    <name evidence="3" type="primary">yjjV</name>
    <name evidence="3" type="ORF">CPLFYP93_03083</name>
</gene>
<name>A0A6N3GHA0_9CLOT</name>
<dbReference type="InterPro" id="IPR018228">
    <property type="entry name" value="DNase_TatD-rel_CS"/>
</dbReference>
<keyword evidence="1 3" id="KW-0378">Hydrolase</keyword>
<dbReference type="GO" id="GO:0016788">
    <property type="term" value="F:hydrolase activity, acting on ester bonds"/>
    <property type="evidence" value="ECO:0007669"/>
    <property type="project" value="InterPro"/>
</dbReference>
<dbReference type="Pfam" id="PF01026">
    <property type="entry name" value="TatD_DNase"/>
    <property type="match status" value="1"/>
</dbReference>
<dbReference type="CDD" id="cd01310">
    <property type="entry name" value="TatD_DNAse"/>
    <property type="match status" value="1"/>
</dbReference>
<feature type="binding site" evidence="2">
    <location>
        <position position="13"/>
    </location>
    <ligand>
        <name>a divalent metal cation</name>
        <dbReference type="ChEBI" id="CHEBI:60240"/>
        <label>1</label>
    </ligand>
</feature>
<protein>
    <submittedName>
        <fullName evidence="3">Putative deoxyribonuclease YjjV</fullName>
        <ecNumber evidence="3">3.1.21.-</ecNumber>
    </submittedName>
</protein>
<dbReference type="PROSITE" id="PS01091">
    <property type="entry name" value="TATD_3"/>
    <property type="match status" value="1"/>
</dbReference>
<proteinExistence type="predicted"/>
<dbReference type="InterPro" id="IPR032466">
    <property type="entry name" value="Metal_Hydrolase"/>
</dbReference>
<sequence>MKIKGDFKYIDGHTHLDFFKEDIDKAIEDINKNKILILANSMDIDSYLLNKEYGKRSEYIIPCFGIHPWRAGSFSGELEELIPYIEESKFIGEIGLDYVWVEDKNTFPKQREIFKFIVEESIKRDKIVSLHTKGAEEEIYNILSDNNYNKVIIHWYSGDLDILDKFIKLGCYFTISVDIGYSKVTEEVLKRIPLDKLLSETDGPTALEWVNGVYGYPSEVKRVVNDISKLLKRDDIKSIIMENWRKLMDNDY</sequence>
<feature type="binding site" evidence="2">
    <location>
        <position position="131"/>
    </location>
    <ligand>
        <name>a divalent metal cation</name>
        <dbReference type="ChEBI" id="CHEBI:60240"/>
        <label>2</label>
    </ligand>
</feature>
<dbReference type="PANTHER" id="PTHR46124">
    <property type="entry name" value="D-AMINOACYL-TRNA DEACYLASE"/>
    <property type="match status" value="1"/>
</dbReference>
<evidence type="ECO:0000313" key="3">
    <source>
        <dbReference type="EMBL" id="VYU63550.1"/>
    </source>
</evidence>
<evidence type="ECO:0000256" key="1">
    <source>
        <dbReference type="ARBA" id="ARBA00022801"/>
    </source>
</evidence>
<dbReference type="Gene3D" id="3.20.20.140">
    <property type="entry name" value="Metal-dependent hydrolases"/>
    <property type="match status" value="1"/>
</dbReference>
<evidence type="ECO:0000256" key="2">
    <source>
        <dbReference type="PIRSR" id="PIRSR005902-1"/>
    </source>
</evidence>
<dbReference type="EMBL" id="CACRTV010000082">
    <property type="protein sequence ID" value="VYU63550.1"/>
    <property type="molecule type" value="Genomic_DNA"/>
</dbReference>
<reference evidence="3" key="1">
    <citation type="submission" date="2019-11" db="EMBL/GenBank/DDBJ databases">
        <authorList>
            <person name="Feng L."/>
        </authorList>
    </citation>
    <scope>NUCLEOTIDE SEQUENCE</scope>
    <source>
        <strain evidence="3">CParaputrificumLFYP93</strain>
    </source>
</reference>
<keyword evidence="2" id="KW-0479">Metal-binding</keyword>
<feature type="binding site" evidence="2">
    <location>
        <position position="154"/>
    </location>
    <ligand>
        <name>a divalent metal cation</name>
        <dbReference type="ChEBI" id="CHEBI:60240"/>
        <label>2</label>
    </ligand>
</feature>
<feature type="binding site" evidence="2">
    <location>
        <position position="93"/>
    </location>
    <ligand>
        <name>a divalent metal cation</name>
        <dbReference type="ChEBI" id="CHEBI:60240"/>
        <label>1</label>
    </ligand>
</feature>
<dbReference type="GO" id="GO:0046872">
    <property type="term" value="F:metal ion binding"/>
    <property type="evidence" value="ECO:0007669"/>
    <property type="project" value="UniProtKB-KW"/>
</dbReference>
<dbReference type="InterPro" id="IPR001130">
    <property type="entry name" value="TatD-like"/>
</dbReference>
<dbReference type="AlphaFoldDB" id="A0A6N3GHA0"/>
<feature type="binding site" evidence="2">
    <location>
        <position position="202"/>
    </location>
    <ligand>
        <name>a divalent metal cation</name>
        <dbReference type="ChEBI" id="CHEBI:60240"/>
        <label>1</label>
    </ligand>
</feature>
<organism evidence="3">
    <name type="scientific">Clostridium paraputrificum</name>
    <dbReference type="NCBI Taxonomy" id="29363"/>
    <lineage>
        <taxon>Bacteria</taxon>
        <taxon>Bacillati</taxon>
        <taxon>Bacillota</taxon>
        <taxon>Clostridia</taxon>
        <taxon>Eubacteriales</taxon>
        <taxon>Clostridiaceae</taxon>
        <taxon>Clostridium</taxon>
    </lineage>
</organism>
<feature type="binding site" evidence="2">
    <location>
        <position position="15"/>
    </location>
    <ligand>
        <name>a divalent metal cation</name>
        <dbReference type="ChEBI" id="CHEBI:60240"/>
        <label>1</label>
    </ligand>
</feature>
<dbReference type="RefSeq" id="WP_421757315.1">
    <property type="nucleotide sequence ID" value="NZ_CACRTV010000082.1"/>
</dbReference>
<dbReference type="EC" id="3.1.21.-" evidence="3"/>
<accession>A0A6N3GHA0</accession>
<dbReference type="PIRSF" id="PIRSF005902">
    <property type="entry name" value="DNase_TatD"/>
    <property type="match status" value="1"/>
</dbReference>
<dbReference type="SUPFAM" id="SSF51556">
    <property type="entry name" value="Metallo-dependent hydrolases"/>
    <property type="match status" value="1"/>
</dbReference>